<keyword evidence="6" id="KW-1185">Reference proteome</keyword>
<dbReference type="GO" id="GO:0006396">
    <property type="term" value="P:RNA processing"/>
    <property type="evidence" value="ECO:0007669"/>
    <property type="project" value="InterPro"/>
</dbReference>
<dbReference type="SMART" id="SM00967">
    <property type="entry name" value="SpoU_sub_bind"/>
    <property type="match status" value="1"/>
</dbReference>
<dbReference type="InterPro" id="IPR053888">
    <property type="entry name" value="MRM3-like_sub_bind"/>
</dbReference>
<dbReference type="OrthoDB" id="9794400at2"/>
<gene>
    <name evidence="5" type="ORF">SAMN02745190_00754</name>
</gene>
<sequence length="273" mass="29716">MEKIESMSNAKIKHAASLHLKKNREKTGEFVAEGIRLAEMAAQSAWSCVFAFVTEEAASKDRVKKILETLEGKGSPVYVVSDKLYRKAAATEEPQGLLLVMRREKAELDSVNCGKSFLVVLDGVQDPGNAGTILRTADAVGADAVVALQGSVDLFSDKTVRSAMGSHFHLPVIDGIKREDFLKYAEENKIRCFVTALDEKAQPHFNADYKGACAIVFGNEGNGASKELLDSAEHVYIPMRGQAESLNVASAAAVVLYEAFRQRYQSEASSHTK</sequence>
<dbReference type="RefSeq" id="WP_072934857.1">
    <property type="nucleotide sequence ID" value="NZ_FQUG01000003.1"/>
</dbReference>
<dbReference type="InterPro" id="IPR013123">
    <property type="entry name" value="SpoU_subst-bd"/>
</dbReference>
<protein>
    <submittedName>
        <fullName evidence="5">RNA methyltransferase, TrmH family</fullName>
    </submittedName>
</protein>
<dbReference type="Pfam" id="PF22435">
    <property type="entry name" value="MRM3-like_sub_bind"/>
    <property type="match status" value="1"/>
</dbReference>
<dbReference type="GO" id="GO:0008173">
    <property type="term" value="F:RNA methyltransferase activity"/>
    <property type="evidence" value="ECO:0007669"/>
    <property type="project" value="InterPro"/>
</dbReference>
<evidence type="ECO:0000259" key="4">
    <source>
        <dbReference type="SMART" id="SM00967"/>
    </source>
</evidence>
<comment type="similarity">
    <text evidence="1">Belongs to the class IV-like SAM-binding methyltransferase superfamily. RNA methyltransferase TrmH family.</text>
</comment>
<dbReference type="STRING" id="1123243.SAMN02745190_00754"/>
<dbReference type="AlphaFoldDB" id="A0A1M4UR79"/>
<dbReference type="GO" id="GO:0003723">
    <property type="term" value="F:RNA binding"/>
    <property type="evidence" value="ECO:0007669"/>
    <property type="project" value="InterPro"/>
</dbReference>
<feature type="domain" description="RNA 2-O ribose methyltransferase substrate binding" evidence="4">
    <location>
        <begin position="31"/>
        <end position="107"/>
    </location>
</feature>
<dbReference type="InterPro" id="IPR029028">
    <property type="entry name" value="Alpha/beta_knot_MTases"/>
</dbReference>
<dbReference type="Proteomes" id="UP000184404">
    <property type="component" value="Unassembled WGS sequence"/>
</dbReference>
<dbReference type="CDD" id="cd18095">
    <property type="entry name" value="SpoU-like_rRNA-MTase"/>
    <property type="match status" value="1"/>
</dbReference>
<dbReference type="Gene3D" id="3.30.1330.30">
    <property type="match status" value="1"/>
</dbReference>
<evidence type="ECO:0000256" key="1">
    <source>
        <dbReference type="ARBA" id="ARBA00007228"/>
    </source>
</evidence>
<dbReference type="InterPro" id="IPR029064">
    <property type="entry name" value="Ribosomal_eL30-like_sf"/>
</dbReference>
<dbReference type="GO" id="GO:0005737">
    <property type="term" value="C:cytoplasm"/>
    <property type="evidence" value="ECO:0007669"/>
    <property type="project" value="UniProtKB-ARBA"/>
</dbReference>
<accession>A0A1M4UR79</accession>
<dbReference type="PANTHER" id="PTHR43191:SF2">
    <property type="entry name" value="RRNA METHYLTRANSFERASE 3, MITOCHONDRIAL"/>
    <property type="match status" value="1"/>
</dbReference>
<evidence type="ECO:0000256" key="2">
    <source>
        <dbReference type="ARBA" id="ARBA00022603"/>
    </source>
</evidence>
<reference evidence="5 6" key="1">
    <citation type="submission" date="2016-11" db="EMBL/GenBank/DDBJ databases">
        <authorList>
            <person name="Jaros S."/>
            <person name="Januszkiewicz K."/>
            <person name="Wedrychowicz H."/>
        </authorList>
    </citation>
    <scope>NUCLEOTIDE SEQUENCE [LARGE SCALE GENOMIC DNA]</scope>
    <source>
        <strain evidence="5 6">DSM 10502</strain>
    </source>
</reference>
<evidence type="ECO:0000313" key="6">
    <source>
        <dbReference type="Proteomes" id="UP000184404"/>
    </source>
</evidence>
<dbReference type="SUPFAM" id="SSF55315">
    <property type="entry name" value="L30e-like"/>
    <property type="match status" value="1"/>
</dbReference>
<keyword evidence="3 5" id="KW-0808">Transferase</keyword>
<dbReference type="InterPro" id="IPR051259">
    <property type="entry name" value="rRNA_Methyltransferase"/>
</dbReference>
<dbReference type="InterPro" id="IPR029026">
    <property type="entry name" value="tRNA_m1G_MTases_N"/>
</dbReference>
<keyword evidence="2 5" id="KW-0489">Methyltransferase</keyword>
<dbReference type="PANTHER" id="PTHR43191">
    <property type="entry name" value="RRNA METHYLTRANSFERASE 3"/>
    <property type="match status" value="1"/>
</dbReference>
<dbReference type="SUPFAM" id="SSF75217">
    <property type="entry name" value="alpha/beta knot"/>
    <property type="match status" value="1"/>
</dbReference>
<proteinExistence type="inferred from homology"/>
<dbReference type="Pfam" id="PF00588">
    <property type="entry name" value="SpoU_methylase"/>
    <property type="match status" value="1"/>
</dbReference>
<dbReference type="EMBL" id="FQUG01000003">
    <property type="protein sequence ID" value="SHE59204.1"/>
    <property type="molecule type" value="Genomic_DNA"/>
</dbReference>
<organism evidence="5 6">
    <name type="scientific">Schwartzia succinivorans DSM 10502</name>
    <dbReference type="NCBI Taxonomy" id="1123243"/>
    <lineage>
        <taxon>Bacteria</taxon>
        <taxon>Bacillati</taxon>
        <taxon>Bacillota</taxon>
        <taxon>Negativicutes</taxon>
        <taxon>Selenomonadales</taxon>
        <taxon>Selenomonadaceae</taxon>
        <taxon>Schwartzia</taxon>
    </lineage>
</organism>
<evidence type="ECO:0000313" key="5">
    <source>
        <dbReference type="EMBL" id="SHE59204.1"/>
    </source>
</evidence>
<name>A0A1M4UR79_9FIRM</name>
<dbReference type="Gene3D" id="3.40.1280.10">
    <property type="match status" value="1"/>
</dbReference>
<evidence type="ECO:0000256" key="3">
    <source>
        <dbReference type="ARBA" id="ARBA00022679"/>
    </source>
</evidence>
<dbReference type="GO" id="GO:0032259">
    <property type="term" value="P:methylation"/>
    <property type="evidence" value="ECO:0007669"/>
    <property type="project" value="UniProtKB-KW"/>
</dbReference>
<dbReference type="InterPro" id="IPR001537">
    <property type="entry name" value="SpoU_MeTrfase"/>
</dbReference>